<reference evidence="3 4" key="1">
    <citation type="submission" date="2024-11" db="EMBL/GenBank/DDBJ databases">
        <title>Chromosome-level genome assembly of the freshwater bivalve Anodonta woodiana.</title>
        <authorList>
            <person name="Chen X."/>
        </authorList>
    </citation>
    <scope>NUCLEOTIDE SEQUENCE [LARGE SCALE GENOMIC DNA]</scope>
    <source>
        <strain evidence="3">MN2024</strain>
        <tissue evidence="3">Gills</tissue>
    </source>
</reference>
<organism evidence="3 4">
    <name type="scientific">Sinanodonta woodiana</name>
    <name type="common">Chinese pond mussel</name>
    <name type="synonym">Anodonta woodiana</name>
    <dbReference type="NCBI Taxonomy" id="1069815"/>
    <lineage>
        <taxon>Eukaryota</taxon>
        <taxon>Metazoa</taxon>
        <taxon>Spiralia</taxon>
        <taxon>Lophotrochozoa</taxon>
        <taxon>Mollusca</taxon>
        <taxon>Bivalvia</taxon>
        <taxon>Autobranchia</taxon>
        <taxon>Heteroconchia</taxon>
        <taxon>Palaeoheterodonta</taxon>
        <taxon>Unionida</taxon>
        <taxon>Unionoidea</taxon>
        <taxon>Unionidae</taxon>
        <taxon>Unioninae</taxon>
        <taxon>Sinanodonta</taxon>
    </lineage>
</organism>
<keyword evidence="4" id="KW-1185">Reference proteome</keyword>
<dbReference type="EMBL" id="JBJQND010000001">
    <property type="protein sequence ID" value="KAL3891323.1"/>
    <property type="molecule type" value="Genomic_DNA"/>
</dbReference>
<protein>
    <submittedName>
        <fullName evidence="3">Uncharacterized protein</fullName>
    </submittedName>
</protein>
<accession>A0ABD3Y261</accession>
<keyword evidence="2" id="KW-0812">Transmembrane</keyword>
<evidence type="ECO:0000313" key="4">
    <source>
        <dbReference type="Proteomes" id="UP001634394"/>
    </source>
</evidence>
<dbReference type="AlphaFoldDB" id="A0ABD3Y261"/>
<evidence type="ECO:0000256" key="2">
    <source>
        <dbReference type="SAM" id="Phobius"/>
    </source>
</evidence>
<dbReference type="Proteomes" id="UP001634394">
    <property type="component" value="Unassembled WGS sequence"/>
</dbReference>
<feature type="coiled-coil region" evidence="1">
    <location>
        <begin position="33"/>
        <end position="67"/>
    </location>
</feature>
<name>A0ABD3Y261_SINWO</name>
<feature type="transmembrane region" description="Helical" evidence="2">
    <location>
        <begin position="188"/>
        <end position="206"/>
    </location>
</feature>
<keyword evidence="2" id="KW-1133">Transmembrane helix</keyword>
<sequence length="209" mass="23981">MLKEELPALLRETKTSEIIEELKKLQTHLKTFIDVKESNIKDLEFQVNGLTDQIREVRTKVNTALDELEMKVKTEGKRIHKEAAIRTQEDNHQCLSLIHAIRNSQLLCETVQKYGIDIQKFLTTEKIKSQLPLYYSQVREKYERTDTLTVQVKFTPLLESIISLPSSDIGKLVTMNGSTLFSPGLRKLILVVIVIHHVIVALLFSLETV</sequence>
<evidence type="ECO:0000313" key="3">
    <source>
        <dbReference type="EMBL" id="KAL3891323.1"/>
    </source>
</evidence>
<comment type="caution">
    <text evidence="3">The sequence shown here is derived from an EMBL/GenBank/DDBJ whole genome shotgun (WGS) entry which is preliminary data.</text>
</comment>
<proteinExistence type="predicted"/>
<keyword evidence="1" id="KW-0175">Coiled coil</keyword>
<keyword evidence="2" id="KW-0472">Membrane</keyword>
<evidence type="ECO:0000256" key="1">
    <source>
        <dbReference type="SAM" id="Coils"/>
    </source>
</evidence>
<gene>
    <name evidence="3" type="ORF">ACJMK2_003585</name>
</gene>